<keyword evidence="2" id="KW-1185">Reference proteome</keyword>
<dbReference type="EMBL" id="ML977335">
    <property type="protein sequence ID" value="KAF2111324.1"/>
    <property type="molecule type" value="Genomic_DNA"/>
</dbReference>
<accession>A0A6A5YWZ7</accession>
<dbReference type="OrthoDB" id="3814701at2759"/>
<sequence length="110" mass="11964">MSSPPTDLSPVAIVKKLLANATNPDIVNELVHPRATYVSLNYTNPQLHTIMPWCGTHKEAGPAAIIETFTDVGKRWENKHFEILSLFGGVDDVRSVSSTPASVLLIQGIL</sequence>
<evidence type="ECO:0000313" key="2">
    <source>
        <dbReference type="Proteomes" id="UP000799770"/>
    </source>
</evidence>
<evidence type="ECO:0000313" key="1">
    <source>
        <dbReference type="EMBL" id="KAF2111324.1"/>
    </source>
</evidence>
<organism evidence="1 2">
    <name type="scientific">Lophiotrema nucula</name>
    <dbReference type="NCBI Taxonomy" id="690887"/>
    <lineage>
        <taxon>Eukaryota</taxon>
        <taxon>Fungi</taxon>
        <taxon>Dikarya</taxon>
        <taxon>Ascomycota</taxon>
        <taxon>Pezizomycotina</taxon>
        <taxon>Dothideomycetes</taxon>
        <taxon>Pleosporomycetidae</taxon>
        <taxon>Pleosporales</taxon>
        <taxon>Lophiotremataceae</taxon>
        <taxon>Lophiotrema</taxon>
    </lineage>
</organism>
<gene>
    <name evidence="1" type="ORF">BDV96DRAFT_582884</name>
</gene>
<proteinExistence type="predicted"/>
<dbReference type="AlphaFoldDB" id="A0A6A5YWZ7"/>
<evidence type="ECO:0008006" key="3">
    <source>
        <dbReference type="Google" id="ProtNLM"/>
    </source>
</evidence>
<reference evidence="1" key="1">
    <citation type="journal article" date="2020" name="Stud. Mycol.">
        <title>101 Dothideomycetes genomes: a test case for predicting lifestyles and emergence of pathogens.</title>
        <authorList>
            <person name="Haridas S."/>
            <person name="Albert R."/>
            <person name="Binder M."/>
            <person name="Bloem J."/>
            <person name="Labutti K."/>
            <person name="Salamov A."/>
            <person name="Andreopoulos B."/>
            <person name="Baker S."/>
            <person name="Barry K."/>
            <person name="Bills G."/>
            <person name="Bluhm B."/>
            <person name="Cannon C."/>
            <person name="Castanera R."/>
            <person name="Culley D."/>
            <person name="Daum C."/>
            <person name="Ezra D."/>
            <person name="Gonzalez J."/>
            <person name="Henrissat B."/>
            <person name="Kuo A."/>
            <person name="Liang C."/>
            <person name="Lipzen A."/>
            <person name="Lutzoni F."/>
            <person name="Magnuson J."/>
            <person name="Mondo S."/>
            <person name="Nolan M."/>
            <person name="Ohm R."/>
            <person name="Pangilinan J."/>
            <person name="Park H.-J."/>
            <person name="Ramirez L."/>
            <person name="Alfaro M."/>
            <person name="Sun H."/>
            <person name="Tritt A."/>
            <person name="Yoshinaga Y."/>
            <person name="Zwiers L.-H."/>
            <person name="Turgeon B."/>
            <person name="Goodwin S."/>
            <person name="Spatafora J."/>
            <person name="Crous P."/>
            <person name="Grigoriev I."/>
        </authorList>
    </citation>
    <scope>NUCLEOTIDE SEQUENCE</scope>
    <source>
        <strain evidence="1">CBS 627.86</strain>
    </source>
</reference>
<name>A0A6A5YWZ7_9PLEO</name>
<dbReference type="Proteomes" id="UP000799770">
    <property type="component" value="Unassembled WGS sequence"/>
</dbReference>
<protein>
    <recommendedName>
        <fullName evidence="3">SnoaL-like domain-containing protein</fullName>
    </recommendedName>
</protein>
<dbReference type="Gene3D" id="3.10.450.50">
    <property type="match status" value="1"/>
</dbReference>